<dbReference type="AlphaFoldDB" id="A0A8S1H0A1"/>
<evidence type="ECO:0000256" key="1">
    <source>
        <dbReference type="SAM" id="MobiDB-lite"/>
    </source>
</evidence>
<organism evidence="3 4">
    <name type="scientific">Caenorhabditis auriculariae</name>
    <dbReference type="NCBI Taxonomy" id="2777116"/>
    <lineage>
        <taxon>Eukaryota</taxon>
        <taxon>Metazoa</taxon>
        <taxon>Ecdysozoa</taxon>
        <taxon>Nematoda</taxon>
        <taxon>Chromadorea</taxon>
        <taxon>Rhabditida</taxon>
        <taxon>Rhabditina</taxon>
        <taxon>Rhabditomorpha</taxon>
        <taxon>Rhabditoidea</taxon>
        <taxon>Rhabditidae</taxon>
        <taxon>Peloderinae</taxon>
        <taxon>Caenorhabditis</taxon>
    </lineage>
</organism>
<feature type="signal peptide" evidence="2">
    <location>
        <begin position="1"/>
        <end position="16"/>
    </location>
</feature>
<keyword evidence="4" id="KW-1185">Reference proteome</keyword>
<accession>A0A8S1H0A1</accession>
<dbReference type="EMBL" id="CAJGYM010000011">
    <property type="protein sequence ID" value="CAD6189676.1"/>
    <property type="molecule type" value="Genomic_DNA"/>
</dbReference>
<protein>
    <submittedName>
        <fullName evidence="3">Uncharacterized protein</fullName>
    </submittedName>
</protein>
<feature type="compositionally biased region" description="Polar residues" evidence="1">
    <location>
        <begin position="101"/>
        <end position="111"/>
    </location>
</feature>
<evidence type="ECO:0000313" key="4">
    <source>
        <dbReference type="Proteomes" id="UP000835052"/>
    </source>
</evidence>
<name>A0A8S1H0A1_9PELO</name>
<dbReference type="Proteomes" id="UP000835052">
    <property type="component" value="Unassembled WGS sequence"/>
</dbReference>
<keyword evidence="2" id="KW-0732">Signal</keyword>
<comment type="caution">
    <text evidence="3">The sequence shown here is derived from an EMBL/GenBank/DDBJ whole genome shotgun (WGS) entry which is preliminary data.</text>
</comment>
<evidence type="ECO:0000313" key="3">
    <source>
        <dbReference type="EMBL" id="CAD6189676.1"/>
    </source>
</evidence>
<sequence>MRSLVLLLLLSAFAAASHHHHTVYDPYFDVYFDQICRDSHKNEPVLTHKGLGWRLNRANWWDKYASGPGELTPLLNAQQFPPQPPRAVPMPPPPPPPTQQIWRPNNPQGTQNGIFRGVIFRG</sequence>
<reference evidence="3" key="1">
    <citation type="submission" date="2020-10" db="EMBL/GenBank/DDBJ databases">
        <authorList>
            <person name="Kikuchi T."/>
        </authorList>
    </citation>
    <scope>NUCLEOTIDE SEQUENCE</scope>
    <source>
        <strain evidence="3">NKZ352</strain>
    </source>
</reference>
<proteinExistence type="predicted"/>
<gene>
    <name evidence="3" type="ORF">CAUJ_LOCUS5595</name>
</gene>
<feature type="chain" id="PRO_5035743370" evidence="2">
    <location>
        <begin position="17"/>
        <end position="122"/>
    </location>
</feature>
<evidence type="ECO:0000256" key="2">
    <source>
        <dbReference type="SAM" id="SignalP"/>
    </source>
</evidence>
<feature type="region of interest" description="Disordered" evidence="1">
    <location>
        <begin position="72"/>
        <end position="111"/>
    </location>
</feature>
<feature type="compositionally biased region" description="Pro residues" evidence="1">
    <location>
        <begin position="81"/>
        <end position="98"/>
    </location>
</feature>